<dbReference type="Proteomes" id="UP000478463">
    <property type="component" value="Chromosome"/>
</dbReference>
<dbReference type="InterPro" id="IPR050289">
    <property type="entry name" value="TorD/DmsD_chaperones"/>
</dbReference>
<protein>
    <submittedName>
        <fullName evidence="2">Molecular chaperone TorD family protein</fullName>
    </submittedName>
</protein>
<accession>A0A6L7IZW6</accession>
<dbReference type="EMBL" id="CP063310">
    <property type="protein sequence ID" value="QOS69946.1"/>
    <property type="molecule type" value="Genomic_DNA"/>
</dbReference>
<dbReference type="Pfam" id="PF02613">
    <property type="entry name" value="Nitrate_red_del"/>
    <property type="match status" value="1"/>
</dbReference>
<organism evidence="2 3">
    <name type="scientific">Eggerthella guodeyinii</name>
    <dbReference type="NCBI Taxonomy" id="2690837"/>
    <lineage>
        <taxon>Bacteria</taxon>
        <taxon>Bacillati</taxon>
        <taxon>Actinomycetota</taxon>
        <taxon>Coriobacteriia</taxon>
        <taxon>Eggerthellales</taxon>
        <taxon>Eggerthellaceae</taxon>
        <taxon>Eggerthella</taxon>
    </lineage>
</organism>
<dbReference type="PANTHER" id="PTHR34227">
    <property type="entry name" value="CHAPERONE PROTEIN YCDY"/>
    <property type="match status" value="1"/>
</dbReference>
<evidence type="ECO:0000313" key="2">
    <source>
        <dbReference type="EMBL" id="QOS69946.1"/>
    </source>
</evidence>
<reference evidence="2 3" key="1">
    <citation type="submission" date="2020-10" db="EMBL/GenBank/DDBJ databases">
        <title>Eggerthella sp. nov., isolated from human feces.</title>
        <authorList>
            <person name="Yajun G."/>
        </authorList>
    </citation>
    <scope>NUCLEOTIDE SEQUENCE [LARGE SCALE GENOMIC DNA]</scope>
    <source>
        <strain evidence="2 3">HF-1101</strain>
    </source>
</reference>
<dbReference type="InterPro" id="IPR020945">
    <property type="entry name" value="DMSO/NO3_reduct_chaperone"/>
</dbReference>
<dbReference type="InterPro" id="IPR036411">
    <property type="entry name" value="TorD-like_sf"/>
</dbReference>
<proteinExistence type="predicted"/>
<keyword evidence="1" id="KW-0143">Chaperone</keyword>
<evidence type="ECO:0000313" key="3">
    <source>
        <dbReference type="Proteomes" id="UP000478463"/>
    </source>
</evidence>
<sequence length="225" mass="24729">MTNEGTSALVEALRQQNAAYGFCSRLLRTEVDDDALARLRTMKLPADTGNGHLDAGYRGLCAAVSAGGERMRGDLAVDFLHTFIGVTQEIEHVAFPYESVYTSPERLLMQDARDEVLAAYRAAKVVLVDEACEPEDHLAFELEFMQLLGERAADAFDAGDEGACARLLETRRAFLEEHLLNWVPAFAADVQRIARTGFYRALADIVLGVLETDRAFLADVLDDAA</sequence>
<dbReference type="KEGG" id="egd:GS424_003670"/>
<gene>
    <name evidence="2" type="ORF">GS424_003670</name>
</gene>
<dbReference type="SUPFAM" id="SSF89155">
    <property type="entry name" value="TorD-like"/>
    <property type="match status" value="1"/>
</dbReference>
<dbReference type="Gene3D" id="1.10.3480.10">
    <property type="entry name" value="TorD-like"/>
    <property type="match status" value="1"/>
</dbReference>
<name>A0A6L7IZW6_9ACTN</name>
<evidence type="ECO:0000256" key="1">
    <source>
        <dbReference type="ARBA" id="ARBA00023186"/>
    </source>
</evidence>
<dbReference type="PANTHER" id="PTHR34227:SF1">
    <property type="entry name" value="DIMETHYL SULFOXIDE REDUCTASE CHAPERONE-RELATED"/>
    <property type="match status" value="1"/>
</dbReference>
<dbReference type="AlphaFoldDB" id="A0A6L7IZW6"/>